<protein>
    <submittedName>
        <fullName evidence="1">Uncharacterized protein</fullName>
    </submittedName>
</protein>
<proteinExistence type="predicted"/>
<sequence length="47" mass="5663">MWKYCGFYMNLRSIIVVSTIVNNRAHSFMMCWQTSFLNFIFSALYLN</sequence>
<name>A0A8S5NND7_9CAUD</name>
<reference evidence="1" key="1">
    <citation type="journal article" date="2021" name="Proc. Natl. Acad. Sci. U.S.A.">
        <title>A Catalog of Tens of Thousands of Viruses from Human Metagenomes Reveals Hidden Associations with Chronic Diseases.</title>
        <authorList>
            <person name="Tisza M.J."/>
            <person name="Buck C.B."/>
        </authorList>
    </citation>
    <scope>NUCLEOTIDE SEQUENCE</scope>
    <source>
        <strain evidence="1">Ct1is2</strain>
    </source>
</reference>
<organism evidence="1">
    <name type="scientific">Siphoviridae sp. ct1is2</name>
    <dbReference type="NCBI Taxonomy" id="2826273"/>
    <lineage>
        <taxon>Viruses</taxon>
        <taxon>Duplodnaviria</taxon>
        <taxon>Heunggongvirae</taxon>
        <taxon>Uroviricota</taxon>
        <taxon>Caudoviricetes</taxon>
    </lineage>
</organism>
<dbReference type="EMBL" id="BK015204">
    <property type="protein sequence ID" value="DAD95876.1"/>
    <property type="molecule type" value="Genomic_DNA"/>
</dbReference>
<evidence type="ECO:0000313" key="1">
    <source>
        <dbReference type="EMBL" id="DAD95876.1"/>
    </source>
</evidence>
<accession>A0A8S5NND7</accession>